<comment type="caution">
    <text evidence="1">The sequence shown here is derived from an EMBL/GenBank/DDBJ whole genome shotgun (WGS) entry which is preliminary data.</text>
</comment>
<dbReference type="EMBL" id="JANFNG010000022">
    <property type="protein sequence ID" value="MCQ4083529.1"/>
    <property type="molecule type" value="Genomic_DNA"/>
</dbReference>
<dbReference type="InterPro" id="IPR010667">
    <property type="entry name" value="Phage_T4_Gp19"/>
</dbReference>
<name>A0ABT1Q0X3_9ACTN</name>
<reference evidence="1" key="1">
    <citation type="submission" date="2022-06" db="EMBL/GenBank/DDBJ databases">
        <title>Draft genome sequence of Streptomyces sp. RB6PN25 isolated from peat swamp forest in Thailand.</title>
        <authorList>
            <person name="Duangmal K."/>
            <person name="Klaysubun C."/>
        </authorList>
    </citation>
    <scope>NUCLEOTIDE SEQUENCE</scope>
    <source>
        <strain evidence="1">RB6PN25</strain>
    </source>
</reference>
<dbReference type="Proteomes" id="UP001057702">
    <property type="component" value="Unassembled WGS sequence"/>
</dbReference>
<protein>
    <submittedName>
        <fullName evidence="1">Phage tail protein</fullName>
    </submittedName>
</protein>
<dbReference type="InterPro" id="IPR011747">
    <property type="entry name" value="CHP02241"/>
</dbReference>
<accession>A0ABT1Q0X3</accession>
<keyword evidence="2" id="KW-1185">Reference proteome</keyword>
<sequence length="81" mass="8874">MDKSKAFTDWVKRSLVEGNVDGARQNVTITVMDRAKKPVKRIHLSNAWASGWDGPSLEAGANDPATETVTLAYEDIKVESV</sequence>
<evidence type="ECO:0000313" key="2">
    <source>
        <dbReference type="Proteomes" id="UP001057702"/>
    </source>
</evidence>
<dbReference type="PANTHER" id="PTHR38009">
    <property type="entry name" value="CONSERVED HYPOTHETICAL PHAGE TAIL PROTEIN"/>
    <property type="match status" value="1"/>
</dbReference>
<evidence type="ECO:0000313" key="1">
    <source>
        <dbReference type="EMBL" id="MCQ4083529.1"/>
    </source>
</evidence>
<proteinExistence type="predicted"/>
<organism evidence="1 2">
    <name type="scientific">Streptomyces humicola</name>
    <dbReference type="NCBI Taxonomy" id="2953240"/>
    <lineage>
        <taxon>Bacteria</taxon>
        <taxon>Bacillati</taxon>
        <taxon>Actinomycetota</taxon>
        <taxon>Actinomycetes</taxon>
        <taxon>Kitasatosporales</taxon>
        <taxon>Streptomycetaceae</taxon>
        <taxon>Streptomyces</taxon>
    </lineage>
</organism>
<dbReference type="PANTHER" id="PTHR38009:SF1">
    <property type="entry name" value="CONSERVED HYPOTHETICAL PHAGE TAIL PROTEIN"/>
    <property type="match status" value="1"/>
</dbReference>
<gene>
    <name evidence="1" type="ORF">NGB36_23760</name>
</gene>
<dbReference type="Pfam" id="PF06841">
    <property type="entry name" value="Phage_T4_gp19"/>
    <property type="match status" value="1"/>
</dbReference>